<keyword evidence="2" id="KW-1133">Transmembrane helix</keyword>
<keyword evidence="2" id="KW-0812">Transmembrane</keyword>
<evidence type="ECO:0000313" key="3">
    <source>
        <dbReference type="EMBL" id="EFC37217.1"/>
    </source>
</evidence>
<dbReference type="KEGG" id="ngr:NAEGRDRAFT_75009"/>
<evidence type="ECO:0000256" key="1">
    <source>
        <dbReference type="SAM" id="MobiDB-lite"/>
    </source>
</evidence>
<keyword evidence="4" id="KW-1185">Reference proteome</keyword>
<feature type="transmembrane region" description="Helical" evidence="2">
    <location>
        <begin position="1032"/>
        <end position="1058"/>
    </location>
</feature>
<evidence type="ECO:0000313" key="4">
    <source>
        <dbReference type="Proteomes" id="UP000006671"/>
    </source>
</evidence>
<dbReference type="InterPro" id="IPR011042">
    <property type="entry name" value="6-blade_b-propeller_TolB-like"/>
</dbReference>
<dbReference type="AlphaFoldDB" id="D2W0X1"/>
<feature type="region of interest" description="Disordered" evidence="1">
    <location>
        <begin position="1067"/>
        <end position="1106"/>
    </location>
</feature>
<name>D2W0X1_NAEGR</name>
<dbReference type="Proteomes" id="UP000006671">
    <property type="component" value="Unassembled WGS sequence"/>
</dbReference>
<dbReference type="Gene3D" id="2.120.10.30">
    <property type="entry name" value="TolB, C-terminal domain"/>
    <property type="match status" value="5"/>
</dbReference>
<dbReference type="PANTHER" id="PTHR46388">
    <property type="entry name" value="NHL REPEAT-CONTAINING PROTEIN 2"/>
    <property type="match status" value="1"/>
</dbReference>
<dbReference type="PANTHER" id="PTHR46388:SF2">
    <property type="entry name" value="NHL REPEAT-CONTAINING PROTEIN 2"/>
    <property type="match status" value="1"/>
</dbReference>
<reference evidence="3 4" key="1">
    <citation type="journal article" date="2010" name="Cell">
        <title>The genome of Naegleria gruberi illuminates early eukaryotic versatility.</title>
        <authorList>
            <person name="Fritz-Laylin L.K."/>
            <person name="Prochnik S.E."/>
            <person name="Ginger M.L."/>
            <person name="Dacks J.B."/>
            <person name="Carpenter M.L."/>
            <person name="Field M.C."/>
            <person name="Kuo A."/>
            <person name="Paredez A."/>
            <person name="Chapman J."/>
            <person name="Pham J."/>
            <person name="Shu S."/>
            <person name="Neupane R."/>
            <person name="Cipriano M."/>
            <person name="Mancuso J."/>
            <person name="Tu H."/>
            <person name="Salamov A."/>
            <person name="Lindquist E."/>
            <person name="Shapiro H."/>
            <person name="Lucas S."/>
            <person name="Grigoriev I.V."/>
            <person name="Cande W.Z."/>
            <person name="Fulton C."/>
            <person name="Rokhsar D.S."/>
            <person name="Dawson S.C."/>
        </authorList>
    </citation>
    <scope>NUCLEOTIDE SEQUENCE [LARGE SCALE GENOMIC DNA]</scope>
    <source>
        <strain evidence="3 4">NEG-M</strain>
    </source>
</reference>
<dbReference type="RefSeq" id="XP_002669961.1">
    <property type="nucleotide sequence ID" value="XM_002669915.1"/>
</dbReference>
<proteinExistence type="predicted"/>
<dbReference type="GeneID" id="8856857"/>
<sequence length="1106" mass="121999">MKPLSYKISTIAGQGLISEQDNLKASFGFASMIFMNRNEKGEQVEDILLVDDINLAVRRLTFRKNDQNEFIPSTVKVLAGGIPMEPSLAYMKPKLLTISEGGDDDENGRGEIYVFEERNGGMIKKIDRKGDLQLIAKSSSDSFVCEEVSLDKANWVSISDMKYSREGMEEVLYLVDSKKIILRASLTRRTIKAITKCVKDITNAIIDSADPSDFIEINSIFVRKNSENKVILYVADSNSLKKIEQDGNVSKIAGNGKDYLTDADVSTNALNTTVYPTKIFVNSGGEILFTEMKFNKIRKLDIHGNVVSIQRNPFVLSKGVLQSPLTNNIYFEEHNIIYKMTDKGNEPMFGNGTINSLNGVHAMQARINPISVQVSSKSGKDIITVLDSEEYFKSRVIDENQIIQTVIGGGIYNLLDIEGIDALSVQFVKNVKNSFRSNNGDQYIVLSSELFKINDEGKLVRVIGSGSKFAGDGHSALSAILNEPSGVFYSKTLGKTFIADSKNDRVRVISKEGVISTIIGKLEGTVDNPRDVMERNGYLYYAERSIICKIDLVSNELEVMVGNRQTSFNGDGKKGNETSIGPESIYVTEEGDIYFADISNHRIRKWTRKTDLVSTIAGTGVQGSSEDGILATNSTIDSPSGVYLNRKGEVYFVESESHKIRKITSEGKLLTLFQVRSPHRLIVTSNDEVIVSHDAFITKYSNGEVTAVAGSRMKSYPELDDDPFETYFGSIGGLSFGETESDLLFANPKFDLIRKISNGSLSNVAGSHGDGLNALEARFMDISSVVVSPDNELFIADSMDHTIRKVSSDGIVSTIAGVSQIHGYNLYDPQESILNGPTSLSSAKNGDLFFIDQKNYVIRKISNGIVTTIIGTPNERCDMEEGKRGRETCLSMPQSLAVSPGGDALVFSDLSTIGIFHYNLNDENAVIRRIAGFENVIGYNGDGEATTTLISHVPSLAFSNDGLSVYFVDSSNNLIRKLSPYCPEDYELSEKLQQCTEKVIPHPNESPKKPKPHFSMFIPGNSNMSGMISENLMALLLVTIGSVLILSIILAGAIYYLLKNRESQKHYQKVERDEIPEDVDDNDIGKFSLGADLEEEEEETEDIEMI</sequence>
<feature type="compositionally biased region" description="Acidic residues" evidence="1">
    <location>
        <begin position="1092"/>
        <end position="1106"/>
    </location>
</feature>
<dbReference type="InParanoid" id="D2W0X1"/>
<keyword evidence="2" id="KW-0472">Membrane</keyword>
<dbReference type="EMBL" id="GG738920">
    <property type="protein sequence ID" value="EFC37217.1"/>
    <property type="molecule type" value="Genomic_DNA"/>
</dbReference>
<dbReference type="SUPFAM" id="SSF75011">
    <property type="entry name" value="3-carboxy-cis,cis-mucoante lactonizing enzyme"/>
    <property type="match status" value="1"/>
</dbReference>
<dbReference type="SUPFAM" id="SSF63829">
    <property type="entry name" value="Calcium-dependent phosphotriesterase"/>
    <property type="match status" value="3"/>
</dbReference>
<evidence type="ECO:0000256" key="2">
    <source>
        <dbReference type="SAM" id="Phobius"/>
    </source>
</evidence>
<gene>
    <name evidence="3" type="ORF">NAEGRDRAFT_75009</name>
</gene>
<dbReference type="OrthoDB" id="654191at2759"/>
<accession>D2W0X1</accession>
<dbReference type="VEuPathDB" id="AmoebaDB:NAEGRDRAFT_75009"/>
<organism evidence="4">
    <name type="scientific">Naegleria gruberi</name>
    <name type="common">Amoeba</name>
    <dbReference type="NCBI Taxonomy" id="5762"/>
    <lineage>
        <taxon>Eukaryota</taxon>
        <taxon>Discoba</taxon>
        <taxon>Heterolobosea</taxon>
        <taxon>Tetramitia</taxon>
        <taxon>Eutetramitia</taxon>
        <taxon>Vahlkampfiidae</taxon>
        <taxon>Naegleria</taxon>
    </lineage>
</organism>
<protein>
    <submittedName>
        <fullName evidence="3">Predicted protein</fullName>
    </submittedName>
</protein>